<reference evidence="1" key="1">
    <citation type="submission" date="2014-01" db="EMBL/GenBank/DDBJ databases">
        <title>Draft genome sequence of highly nematicidal Bacillus thuringiensis DB27.</title>
        <authorList>
            <person name="Iatsenko I."/>
            <person name="Pickard D."/>
            <person name="Corton C."/>
            <person name="Dougan G."/>
            <person name="Sommer R.J."/>
        </authorList>
    </citation>
    <scope>NUCLEOTIDE SEQUENCE [LARGE SCALE GENOMIC DNA]</scope>
    <source>
        <strain evidence="1">DB27</strain>
    </source>
</reference>
<proteinExistence type="predicted"/>
<protein>
    <submittedName>
        <fullName evidence="1">Uncharacterized protein</fullName>
    </submittedName>
</protein>
<dbReference type="AlphaFoldDB" id="W8ZAU5"/>
<dbReference type="SUPFAM" id="SSF53850">
    <property type="entry name" value="Periplasmic binding protein-like II"/>
    <property type="match status" value="1"/>
</dbReference>
<dbReference type="Gene3D" id="1.10.287.1080">
    <property type="entry name" value="MazG-like"/>
    <property type="match status" value="1"/>
</dbReference>
<accession>W8ZAU5</accession>
<name>W8ZAU5_BACTU</name>
<gene>
    <name evidence="1" type="ORF">BTDB27_p000243</name>
</gene>
<dbReference type="SUPFAM" id="SSF101386">
    <property type="entry name" value="all-alpha NTP pyrophosphatases"/>
    <property type="match status" value="1"/>
</dbReference>
<dbReference type="EMBL" id="HG810024">
    <property type="protein sequence ID" value="CDN39580.1"/>
    <property type="molecule type" value="Genomic_DNA"/>
</dbReference>
<dbReference type="Proteomes" id="UP000030682">
    <property type="component" value="Unassembled WGS sequence"/>
</dbReference>
<dbReference type="RefSeq" id="WP_050595408.1">
    <property type="nucleotide sequence ID" value="NZ_HG810024.1"/>
</dbReference>
<organism evidence="1">
    <name type="scientific">Bacillus thuringiensis DB27</name>
    <dbReference type="NCBI Taxonomy" id="1431339"/>
    <lineage>
        <taxon>Bacteria</taxon>
        <taxon>Bacillati</taxon>
        <taxon>Bacillota</taxon>
        <taxon>Bacilli</taxon>
        <taxon>Bacillales</taxon>
        <taxon>Bacillaceae</taxon>
        <taxon>Bacillus</taxon>
        <taxon>Bacillus cereus group</taxon>
    </lineage>
</organism>
<sequence>MALTLNTQRYHISKLNTEPFKVIMPIKWYEKSYLGFMSLEKLNVYPISMLSPMDGYFTSKNLEPNIVLECKDVFTLLNFVAEEVVITILPQSEVRTIFEHRVKSVSIEDANEEIDEVAKVLNQLEGRKKIDLDASLEKELVDVIHYAISIASVNNIDLTKVITKKDKKAAIKYNQSPNLEEFLIFKR</sequence>
<dbReference type="HOGENOM" id="CLU_1445010_0_0_9"/>
<reference evidence="1" key="2">
    <citation type="submission" date="2014-01" db="EMBL/GenBank/DDBJ databases">
        <authorList>
            <person name="Aslett M."/>
        </authorList>
    </citation>
    <scope>NUCLEOTIDE SEQUENCE [LARGE SCALE GENOMIC DNA]</scope>
    <source>
        <strain evidence="1">DB27</strain>
    </source>
</reference>
<evidence type="ECO:0000313" key="1">
    <source>
        <dbReference type="EMBL" id="CDN39580.1"/>
    </source>
</evidence>